<dbReference type="OrthoDB" id="5244492at2"/>
<comment type="caution">
    <text evidence="1">The sequence shown here is derived from an EMBL/GenBank/DDBJ whole genome shotgun (WGS) entry which is preliminary data.</text>
</comment>
<dbReference type="EMBL" id="SKBU01000007">
    <property type="protein sequence ID" value="TCJ19716.1"/>
    <property type="molecule type" value="Genomic_DNA"/>
</dbReference>
<sequence>MDERSAERMTEAARRMAGMSSEAAQEFVNLALAAQERNTKLAQSWVENVIESFKAQAETNRALTRSMESYVKVVEEAIKRQEETTRALTESLNAYRTVVENANEAQERNTKLAQDWIETVVATLRDQAEATRSLLVEAPREQMEAFQNLARESVKAYMDLLSAPFALYQEGVRAVTSSVLPIRNYDELNVEEIKGRLEGLSPAEISTLRAYEVQTKNRESLLEEYDRRLRG</sequence>
<organism evidence="1 2">
    <name type="scientific">Rubrobacter taiwanensis</name>
    <dbReference type="NCBI Taxonomy" id="185139"/>
    <lineage>
        <taxon>Bacteria</taxon>
        <taxon>Bacillati</taxon>
        <taxon>Actinomycetota</taxon>
        <taxon>Rubrobacteria</taxon>
        <taxon>Rubrobacterales</taxon>
        <taxon>Rubrobacteraceae</taxon>
        <taxon>Rubrobacter</taxon>
    </lineage>
</organism>
<reference evidence="1 2" key="1">
    <citation type="submission" date="2019-03" db="EMBL/GenBank/DDBJ databases">
        <title>Whole genome sequence of a novel Rubrobacter taiwanensis strain, isolated from Yellowstone National Park.</title>
        <authorList>
            <person name="Freed S."/>
            <person name="Ramaley R.F."/>
            <person name="Kyndt J.A."/>
        </authorList>
    </citation>
    <scope>NUCLEOTIDE SEQUENCE [LARGE SCALE GENOMIC DNA]</scope>
    <source>
        <strain evidence="1 2">Yellowstone</strain>
    </source>
</reference>
<evidence type="ECO:0000313" key="1">
    <source>
        <dbReference type="EMBL" id="TCJ19716.1"/>
    </source>
</evidence>
<gene>
    <name evidence="1" type="ORF">E0L93_04210</name>
</gene>
<dbReference type="Proteomes" id="UP000295244">
    <property type="component" value="Unassembled WGS sequence"/>
</dbReference>
<accession>A0A4R1BQY9</accession>
<keyword evidence="2" id="KW-1185">Reference proteome</keyword>
<dbReference type="AlphaFoldDB" id="A0A4R1BQY9"/>
<protein>
    <submittedName>
        <fullName evidence="1">Uncharacterized protein</fullName>
    </submittedName>
</protein>
<dbReference type="RefSeq" id="WP_132688927.1">
    <property type="nucleotide sequence ID" value="NZ_SKBU01000007.1"/>
</dbReference>
<name>A0A4R1BQY9_9ACTN</name>
<evidence type="ECO:0000313" key="2">
    <source>
        <dbReference type="Proteomes" id="UP000295244"/>
    </source>
</evidence>
<proteinExistence type="predicted"/>